<dbReference type="Proteomes" id="UP001597549">
    <property type="component" value="Unassembled WGS sequence"/>
</dbReference>
<protein>
    <recommendedName>
        <fullName evidence="3">DUF4105 domain-containing protein</fullName>
    </recommendedName>
</protein>
<dbReference type="RefSeq" id="WP_379804892.1">
    <property type="nucleotide sequence ID" value="NZ_JBHUOL010000010.1"/>
</dbReference>
<keyword evidence="2" id="KW-1185">Reference proteome</keyword>
<comment type="caution">
    <text evidence="1">The sequence shown here is derived from an EMBL/GenBank/DDBJ whole genome shotgun (WGS) entry which is preliminary data.</text>
</comment>
<evidence type="ECO:0000313" key="2">
    <source>
        <dbReference type="Proteomes" id="UP001597549"/>
    </source>
</evidence>
<gene>
    <name evidence="1" type="ORF">ACFSX9_04395</name>
</gene>
<accession>A0ABW5Z7B5</accession>
<dbReference type="EMBL" id="JBHUOL010000010">
    <property type="protein sequence ID" value="MFD2907968.1"/>
    <property type="molecule type" value="Genomic_DNA"/>
</dbReference>
<evidence type="ECO:0008006" key="3">
    <source>
        <dbReference type="Google" id="ProtNLM"/>
    </source>
</evidence>
<sequence length="77" mass="8744">MKKQALSKYSLIFNNCGQAVNETLNKLGIRTFYPDRYKGYGGYTAGAVLYNGVVPNEMYYSVKQVNKNVPRTILSRK</sequence>
<evidence type="ECO:0000313" key="1">
    <source>
        <dbReference type="EMBL" id="MFD2907968.1"/>
    </source>
</evidence>
<reference evidence="2" key="1">
    <citation type="journal article" date="2019" name="Int. J. Syst. Evol. Microbiol.">
        <title>The Global Catalogue of Microorganisms (GCM) 10K type strain sequencing project: providing services to taxonomists for standard genome sequencing and annotation.</title>
        <authorList>
            <consortium name="The Broad Institute Genomics Platform"/>
            <consortium name="The Broad Institute Genome Sequencing Center for Infectious Disease"/>
            <person name="Wu L."/>
            <person name="Ma J."/>
        </authorList>
    </citation>
    <scope>NUCLEOTIDE SEQUENCE [LARGE SCALE GENOMIC DNA]</scope>
    <source>
        <strain evidence="2">KCTC 52644</strain>
    </source>
</reference>
<name>A0ABW5Z7B5_9FLAO</name>
<organism evidence="1 2">
    <name type="scientific">Flavobacterium ardleyense</name>
    <dbReference type="NCBI Taxonomy" id="2038737"/>
    <lineage>
        <taxon>Bacteria</taxon>
        <taxon>Pseudomonadati</taxon>
        <taxon>Bacteroidota</taxon>
        <taxon>Flavobacteriia</taxon>
        <taxon>Flavobacteriales</taxon>
        <taxon>Flavobacteriaceae</taxon>
        <taxon>Flavobacterium</taxon>
    </lineage>
</organism>
<proteinExistence type="predicted"/>